<evidence type="ECO:0000256" key="17">
    <source>
        <dbReference type="ARBA" id="ARBA00023316"/>
    </source>
</evidence>
<dbReference type="EMBL" id="AVPF01000006">
    <property type="protein sequence ID" value="KGX90616.1"/>
    <property type="molecule type" value="Genomic_DNA"/>
</dbReference>
<evidence type="ECO:0000256" key="1">
    <source>
        <dbReference type="ARBA" id="ARBA00001946"/>
    </source>
</evidence>
<dbReference type="SUPFAM" id="SSF51161">
    <property type="entry name" value="Trimeric LpxA-like enzymes"/>
    <property type="match status" value="1"/>
</dbReference>
<evidence type="ECO:0000256" key="15">
    <source>
        <dbReference type="ARBA" id="ARBA00023268"/>
    </source>
</evidence>
<feature type="domain" description="Nucleotidyl transferase" evidence="22">
    <location>
        <begin position="6"/>
        <end position="210"/>
    </location>
</feature>
<dbReference type="GO" id="GO:0008360">
    <property type="term" value="P:regulation of cell shape"/>
    <property type="evidence" value="ECO:0007669"/>
    <property type="project" value="UniProtKB-KW"/>
</dbReference>
<dbReference type="OrthoDB" id="9775031at2"/>
<name>A0A0A5GBR1_9BACI</name>
<dbReference type="InterPro" id="IPR005835">
    <property type="entry name" value="NTP_transferase_dom"/>
</dbReference>
<dbReference type="GO" id="GO:0005737">
    <property type="term" value="C:cytoplasm"/>
    <property type="evidence" value="ECO:0007669"/>
    <property type="project" value="UniProtKB-SubCell"/>
</dbReference>
<organism evidence="23 24">
    <name type="scientific">Pontibacillus marinus BH030004 = DSM 16465</name>
    <dbReference type="NCBI Taxonomy" id="1385511"/>
    <lineage>
        <taxon>Bacteria</taxon>
        <taxon>Bacillati</taxon>
        <taxon>Bacillota</taxon>
        <taxon>Bacilli</taxon>
        <taxon>Bacillales</taxon>
        <taxon>Bacillaceae</taxon>
        <taxon>Pontibacillus</taxon>
    </lineage>
</organism>
<dbReference type="GO" id="GO:0009252">
    <property type="term" value="P:peptidoglycan biosynthetic process"/>
    <property type="evidence" value="ECO:0007669"/>
    <property type="project" value="UniProtKB-KW"/>
</dbReference>
<comment type="pathway">
    <text evidence="3">Nucleotide-sugar biosynthesis; UDP-N-acetyl-alpha-D-glucosamine biosynthesis; N-acetyl-alpha-D-glucosamine 1-phosphate from alpha-D-glucosamine 6-phosphate (route II): step 2/2.</text>
</comment>
<dbReference type="GO" id="GO:0071555">
    <property type="term" value="P:cell wall organization"/>
    <property type="evidence" value="ECO:0007669"/>
    <property type="project" value="UniProtKB-KW"/>
</dbReference>
<keyword evidence="13" id="KW-0133">Cell shape</keyword>
<comment type="similarity">
    <text evidence="5">In the C-terminal section; belongs to the transferase hexapeptide repeat family.</text>
</comment>
<keyword evidence="8" id="KW-0808">Transferase</keyword>
<evidence type="ECO:0000256" key="16">
    <source>
        <dbReference type="ARBA" id="ARBA00023315"/>
    </source>
</evidence>
<evidence type="ECO:0000256" key="20">
    <source>
        <dbReference type="ARBA" id="ARBA00049628"/>
    </source>
</evidence>
<dbReference type="InterPro" id="IPR001451">
    <property type="entry name" value="Hexapep"/>
</dbReference>
<keyword evidence="14" id="KW-0573">Peptidoglycan synthesis</keyword>
<comment type="cofactor">
    <cofactor evidence="1">
        <name>Mg(2+)</name>
        <dbReference type="ChEBI" id="CHEBI:18420"/>
    </cofactor>
</comment>
<dbReference type="InterPro" id="IPR011004">
    <property type="entry name" value="Trimer_LpxA-like_sf"/>
</dbReference>
<dbReference type="RefSeq" id="WP_051255232.1">
    <property type="nucleotide sequence ID" value="NZ_AVPF01000006.1"/>
</dbReference>
<evidence type="ECO:0000259" key="22">
    <source>
        <dbReference type="Pfam" id="PF00483"/>
    </source>
</evidence>
<dbReference type="GO" id="GO:0000287">
    <property type="term" value="F:magnesium ion binding"/>
    <property type="evidence" value="ECO:0007669"/>
    <property type="project" value="InterPro"/>
</dbReference>
<comment type="catalytic activity">
    <reaction evidence="19">
        <text>N-acetyl-alpha-D-glucosamine 1-phosphate + UTP + H(+) = UDP-N-acetyl-alpha-D-glucosamine + diphosphate</text>
        <dbReference type="Rhea" id="RHEA:13509"/>
        <dbReference type="ChEBI" id="CHEBI:15378"/>
        <dbReference type="ChEBI" id="CHEBI:33019"/>
        <dbReference type="ChEBI" id="CHEBI:46398"/>
        <dbReference type="ChEBI" id="CHEBI:57705"/>
        <dbReference type="ChEBI" id="CHEBI:57776"/>
        <dbReference type="EC" id="2.7.7.23"/>
    </reaction>
</comment>
<evidence type="ECO:0000256" key="6">
    <source>
        <dbReference type="ARBA" id="ARBA00007947"/>
    </source>
</evidence>
<dbReference type="STRING" id="1385511.GCA_000425225_01532"/>
<dbReference type="eggNOG" id="COG1207">
    <property type="taxonomic scope" value="Bacteria"/>
</dbReference>
<keyword evidence="9" id="KW-0548">Nucleotidyltransferase</keyword>
<evidence type="ECO:0000256" key="14">
    <source>
        <dbReference type="ARBA" id="ARBA00022984"/>
    </source>
</evidence>
<dbReference type="AlphaFoldDB" id="A0A0A5GBR1"/>
<evidence type="ECO:0000256" key="4">
    <source>
        <dbReference type="ARBA" id="ARBA00005208"/>
    </source>
</evidence>
<evidence type="ECO:0000256" key="21">
    <source>
        <dbReference type="SAM" id="Coils"/>
    </source>
</evidence>
<dbReference type="GO" id="GO:0019134">
    <property type="term" value="F:glucosamine-1-phosphate N-acetyltransferase activity"/>
    <property type="evidence" value="ECO:0007669"/>
    <property type="project" value="UniProtKB-EC"/>
</dbReference>
<dbReference type="PANTHER" id="PTHR43584">
    <property type="entry name" value="NUCLEOTIDYL TRANSFERASE"/>
    <property type="match status" value="1"/>
</dbReference>
<keyword evidence="15" id="KW-0511">Multifunctional enzyme</keyword>
<comment type="subcellular location">
    <subcellularLocation>
        <location evidence="2">Cytoplasm</location>
    </subcellularLocation>
</comment>
<keyword evidence="16" id="KW-0012">Acyltransferase</keyword>
<comment type="function">
    <text evidence="20">Catalyzes the last two sequential reactions in the de novo biosynthetic pathway for UDP-N-acetylglucosamine (UDP-GlcNAc). The C-terminal domain catalyzes the transfer of acetyl group from acetyl coenzyme A to glucosamine-1-phosphate (GlcN-1-P) to produce N-acetylglucosamine-1-phosphate (GlcNAc-1-P), which is converted into UDP-GlcNAc by the transfer of uridine 5-monophosphate (from uridine 5-triphosphate), a reaction catalyzed by the N-terminal domain.</text>
</comment>
<evidence type="ECO:0000256" key="3">
    <source>
        <dbReference type="ARBA" id="ARBA00005166"/>
    </source>
</evidence>
<dbReference type="SUPFAM" id="SSF53448">
    <property type="entry name" value="Nucleotide-diphospho-sugar transferases"/>
    <property type="match status" value="1"/>
</dbReference>
<evidence type="ECO:0000256" key="7">
    <source>
        <dbReference type="ARBA" id="ARBA00022490"/>
    </source>
</evidence>
<evidence type="ECO:0000256" key="11">
    <source>
        <dbReference type="ARBA" id="ARBA00022737"/>
    </source>
</evidence>
<dbReference type="InterPro" id="IPR029044">
    <property type="entry name" value="Nucleotide-diphossugar_trans"/>
</dbReference>
<dbReference type="Proteomes" id="UP000030403">
    <property type="component" value="Unassembled WGS sequence"/>
</dbReference>
<evidence type="ECO:0000256" key="13">
    <source>
        <dbReference type="ARBA" id="ARBA00022960"/>
    </source>
</evidence>
<comment type="catalytic activity">
    <reaction evidence="18">
        <text>alpha-D-glucosamine 1-phosphate + acetyl-CoA = N-acetyl-alpha-D-glucosamine 1-phosphate + CoA + H(+)</text>
        <dbReference type="Rhea" id="RHEA:13725"/>
        <dbReference type="ChEBI" id="CHEBI:15378"/>
        <dbReference type="ChEBI" id="CHEBI:57287"/>
        <dbReference type="ChEBI" id="CHEBI:57288"/>
        <dbReference type="ChEBI" id="CHEBI:57776"/>
        <dbReference type="ChEBI" id="CHEBI:58516"/>
        <dbReference type="EC" id="2.3.1.157"/>
    </reaction>
</comment>
<dbReference type="Pfam" id="PF00483">
    <property type="entry name" value="NTP_transferase"/>
    <property type="match status" value="1"/>
</dbReference>
<dbReference type="GO" id="GO:0003977">
    <property type="term" value="F:UDP-N-acetylglucosamine diphosphorylase activity"/>
    <property type="evidence" value="ECO:0007669"/>
    <property type="project" value="UniProtKB-EC"/>
</dbReference>
<evidence type="ECO:0000256" key="19">
    <source>
        <dbReference type="ARBA" id="ARBA00048493"/>
    </source>
</evidence>
<keyword evidence="17" id="KW-0961">Cell wall biogenesis/degradation</keyword>
<dbReference type="Pfam" id="PF00132">
    <property type="entry name" value="Hexapep"/>
    <property type="match status" value="1"/>
</dbReference>
<dbReference type="InterPro" id="IPR050065">
    <property type="entry name" value="GlmU-like"/>
</dbReference>
<evidence type="ECO:0000256" key="10">
    <source>
        <dbReference type="ARBA" id="ARBA00022723"/>
    </source>
</evidence>
<dbReference type="Gene3D" id="2.160.10.10">
    <property type="entry name" value="Hexapeptide repeat proteins"/>
    <property type="match status" value="1"/>
</dbReference>
<evidence type="ECO:0000256" key="18">
    <source>
        <dbReference type="ARBA" id="ARBA00048247"/>
    </source>
</evidence>
<evidence type="ECO:0000256" key="5">
    <source>
        <dbReference type="ARBA" id="ARBA00007707"/>
    </source>
</evidence>
<evidence type="ECO:0000313" key="24">
    <source>
        <dbReference type="Proteomes" id="UP000030403"/>
    </source>
</evidence>
<keyword evidence="24" id="KW-1185">Reference proteome</keyword>
<evidence type="ECO:0000313" key="23">
    <source>
        <dbReference type="EMBL" id="KGX90616.1"/>
    </source>
</evidence>
<evidence type="ECO:0000256" key="2">
    <source>
        <dbReference type="ARBA" id="ARBA00004496"/>
    </source>
</evidence>
<protein>
    <recommendedName>
        <fullName evidence="22">Nucleotidyl transferase domain-containing protein</fullName>
    </recommendedName>
</protein>
<keyword evidence="11" id="KW-0677">Repeat</keyword>
<dbReference type="CDD" id="cd02540">
    <property type="entry name" value="GT2_GlmU_N_bac"/>
    <property type="match status" value="1"/>
</dbReference>
<dbReference type="GO" id="GO:0000902">
    <property type="term" value="P:cell morphogenesis"/>
    <property type="evidence" value="ECO:0007669"/>
    <property type="project" value="InterPro"/>
</dbReference>
<keyword evidence="7" id="KW-0963">Cytoplasm</keyword>
<dbReference type="Gene3D" id="3.90.550.10">
    <property type="entry name" value="Spore Coat Polysaccharide Biosynthesis Protein SpsA, Chain A"/>
    <property type="match status" value="1"/>
</dbReference>
<proteinExistence type="inferred from homology"/>
<comment type="pathway">
    <text evidence="4">Nucleotide-sugar biosynthesis; UDP-N-acetyl-alpha-D-glucosamine biosynthesis; UDP-N-acetyl-alpha-D-glucosamine from N-acetyl-alpha-D-glucosamine 1-phosphate: step 1/1.</text>
</comment>
<keyword evidence="12" id="KW-0460">Magnesium</keyword>
<evidence type="ECO:0000256" key="9">
    <source>
        <dbReference type="ARBA" id="ARBA00022695"/>
    </source>
</evidence>
<comment type="caution">
    <text evidence="23">The sequence shown here is derived from an EMBL/GenBank/DDBJ whole genome shotgun (WGS) entry which is preliminary data.</text>
</comment>
<comment type="similarity">
    <text evidence="6">In the N-terminal section; belongs to the N-acetylglucosamine-1-phosphate uridyltransferase family.</text>
</comment>
<evidence type="ECO:0000256" key="8">
    <source>
        <dbReference type="ARBA" id="ARBA00022679"/>
    </source>
</evidence>
<evidence type="ECO:0000256" key="12">
    <source>
        <dbReference type="ARBA" id="ARBA00022842"/>
    </source>
</evidence>
<dbReference type="GO" id="GO:0006048">
    <property type="term" value="P:UDP-N-acetylglucosamine biosynthetic process"/>
    <property type="evidence" value="ECO:0007669"/>
    <property type="project" value="InterPro"/>
</dbReference>
<sequence>MRSTYAVVLAAGKGTRMKSDLPKVLHPVCGKPMVEHITDHLKNLNTNEIVTVVGHKKEMIQEQLGHSVQYAVQEEQLGTAHAVKMSEELLGDKEGTTLIITGDTPLITEKTLDYLLEHHHQTNAAGTILTMLPEDPSGYGRIVRNASGNVKRIVEQKDATEEEKEIQEVNTGIFCFDNQLLFSALQEVDSNNNQSEYYLPDVIEILQKKQHTISASVMENVEEGLGINDRIQLSKAEHIMQQRILETHMKNGVTIVDPKTTFIEADVVIGRDTTIEPRTHLRGQTRIGEHCVIGPDVDLLDYDVKDQMKIHNFSMTNDVCSIPLGS</sequence>
<keyword evidence="21" id="KW-0175">Coiled coil</keyword>
<dbReference type="NCBIfam" id="TIGR01173">
    <property type="entry name" value="glmU"/>
    <property type="match status" value="1"/>
</dbReference>
<dbReference type="PANTHER" id="PTHR43584:SF3">
    <property type="entry name" value="BIFUNCTIONAL PROTEIN GLMU"/>
    <property type="match status" value="1"/>
</dbReference>
<accession>A0A0A5GBR1</accession>
<feature type="coiled-coil region" evidence="21">
    <location>
        <begin position="143"/>
        <end position="170"/>
    </location>
</feature>
<gene>
    <name evidence="23" type="ORF">N783_19860</name>
</gene>
<dbReference type="InterPro" id="IPR005882">
    <property type="entry name" value="Bifunctional_GlmU"/>
</dbReference>
<reference evidence="23 24" key="1">
    <citation type="submission" date="2013-08" db="EMBL/GenBank/DDBJ databases">
        <authorList>
            <person name="Huang J."/>
            <person name="Wang G."/>
        </authorList>
    </citation>
    <scope>NUCLEOTIDE SEQUENCE [LARGE SCALE GENOMIC DNA]</scope>
    <source>
        <strain evidence="23 24">BH030004</strain>
    </source>
</reference>
<keyword evidence="10" id="KW-0479">Metal-binding</keyword>